<dbReference type="PANTHER" id="PTHR30363">
    <property type="entry name" value="HTH-TYPE TRANSCRIPTIONAL REGULATOR SRLR-RELATED"/>
    <property type="match status" value="1"/>
</dbReference>
<dbReference type="GO" id="GO:0003677">
    <property type="term" value="F:DNA binding"/>
    <property type="evidence" value="ECO:0007669"/>
    <property type="project" value="UniProtKB-KW"/>
</dbReference>
<dbReference type="SMART" id="SM00420">
    <property type="entry name" value="HTH_DEOR"/>
    <property type="match status" value="1"/>
</dbReference>
<dbReference type="InterPro" id="IPR050313">
    <property type="entry name" value="Carb_Metab_HTH_regulators"/>
</dbReference>
<evidence type="ECO:0000259" key="4">
    <source>
        <dbReference type="PROSITE" id="PS51000"/>
    </source>
</evidence>
<dbReference type="Pfam" id="PF08220">
    <property type="entry name" value="HTH_DeoR"/>
    <property type="match status" value="1"/>
</dbReference>
<dbReference type="PROSITE" id="PS00894">
    <property type="entry name" value="HTH_DEOR_1"/>
    <property type="match status" value="1"/>
</dbReference>
<dbReference type="Gene3D" id="1.10.10.10">
    <property type="entry name" value="Winged helix-like DNA-binding domain superfamily/Winged helix DNA-binding domain"/>
    <property type="match status" value="1"/>
</dbReference>
<dbReference type="InterPro" id="IPR036390">
    <property type="entry name" value="WH_DNA-bd_sf"/>
</dbReference>
<dbReference type="SUPFAM" id="SSF46785">
    <property type="entry name" value="Winged helix' DNA-binding domain"/>
    <property type="match status" value="1"/>
</dbReference>
<dbReference type="SUPFAM" id="SSF100950">
    <property type="entry name" value="NagB/RpiA/CoA transferase-like"/>
    <property type="match status" value="1"/>
</dbReference>
<protein>
    <submittedName>
        <fullName evidence="5">DeoR/GlpR family DNA-binding transcription regulator</fullName>
    </submittedName>
</protein>
<evidence type="ECO:0000256" key="3">
    <source>
        <dbReference type="ARBA" id="ARBA00023163"/>
    </source>
</evidence>
<dbReference type="InterPro" id="IPR036388">
    <property type="entry name" value="WH-like_DNA-bd_sf"/>
</dbReference>
<feature type="domain" description="HTH deoR-type" evidence="4">
    <location>
        <begin position="9"/>
        <end position="64"/>
    </location>
</feature>
<dbReference type="InterPro" id="IPR014036">
    <property type="entry name" value="DeoR-like_C"/>
</dbReference>
<evidence type="ECO:0000313" key="5">
    <source>
        <dbReference type="EMBL" id="MDD7963007.1"/>
    </source>
</evidence>
<keyword evidence="3" id="KW-0804">Transcription</keyword>
<gene>
    <name evidence="5" type="ORF">PUW80_11690</name>
</gene>
<accession>A0ABT5SJK3</accession>
<comment type="caution">
    <text evidence="5">The sequence shown here is derived from an EMBL/GenBank/DDBJ whole genome shotgun (WGS) entry which is preliminary data.</text>
</comment>
<dbReference type="Pfam" id="PF00455">
    <property type="entry name" value="DeoRC"/>
    <property type="match status" value="1"/>
</dbReference>
<dbReference type="PROSITE" id="PS51000">
    <property type="entry name" value="HTH_DEOR_2"/>
    <property type="match status" value="1"/>
</dbReference>
<dbReference type="Proteomes" id="UP001218170">
    <property type="component" value="Unassembled WGS sequence"/>
</dbReference>
<keyword evidence="2 5" id="KW-0238">DNA-binding</keyword>
<dbReference type="InterPro" id="IPR037171">
    <property type="entry name" value="NagB/RpiA_transferase-like"/>
</dbReference>
<evidence type="ECO:0000313" key="6">
    <source>
        <dbReference type="Proteomes" id="UP001218170"/>
    </source>
</evidence>
<dbReference type="Gene3D" id="3.40.50.1360">
    <property type="match status" value="1"/>
</dbReference>
<dbReference type="EMBL" id="JAQZCI010000003">
    <property type="protein sequence ID" value="MDD7963007.1"/>
    <property type="molecule type" value="Genomic_DNA"/>
</dbReference>
<dbReference type="PRINTS" id="PR00037">
    <property type="entry name" value="HTHLACR"/>
</dbReference>
<sequence length="259" mass="27702">MTDAAPMIPDQRRATIVQHLHRERVLSFRQLSDLLGVSQMTVRRDVAALEEQGLAHSTTGGVKLAPRLLSEPPRAEKAATDVAEKSAIARSAAALVRDTMTVYLDAGTTVQAMRPHLDHVVDLTVVSNDLATVQAFIDHPSVDLICVGGRVDKTNLSTIGRLTRLSLAELSLDLAFISSSSWDLSHGITTPVEAKIEAKRAAVESAERSVLMADSSKYGRFAKYRALRLDEVGTVITDAGLPDAAATDLGAAGVELVRA</sequence>
<reference evidence="5 6" key="1">
    <citation type="submission" date="2023-02" db="EMBL/GenBank/DDBJ databases">
        <title>Study of novel species of the Microbacterium genus.</title>
        <authorList>
            <person name="Arroyo-Herrera I."/>
            <person name="Roman-Ponce B."/>
            <person name="Vasquez-Murrieta M.S."/>
        </authorList>
    </citation>
    <scope>NUCLEOTIDE SEQUENCE [LARGE SCALE GENOMIC DNA]</scope>
    <source>
        <strain evidence="5 6">NE1TT3</strain>
    </source>
</reference>
<evidence type="ECO:0000256" key="1">
    <source>
        <dbReference type="ARBA" id="ARBA00023015"/>
    </source>
</evidence>
<dbReference type="SMART" id="SM01134">
    <property type="entry name" value="DeoRC"/>
    <property type="match status" value="1"/>
</dbReference>
<evidence type="ECO:0000256" key="2">
    <source>
        <dbReference type="ARBA" id="ARBA00023125"/>
    </source>
</evidence>
<keyword evidence="6" id="KW-1185">Reference proteome</keyword>
<organism evidence="5 6">
    <name type="scientific">Microbacterium thalli</name>
    <dbReference type="NCBI Taxonomy" id="3027921"/>
    <lineage>
        <taxon>Bacteria</taxon>
        <taxon>Bacillati</taxon>
        <taxon>Actinomycetota</taxon>
        <taxon>Actinomycetes</taxon>
        <taxon>Micrococcales</taxon>
        <taxon>Microbacteriaceae</taxon>
        <taxon>Microbacterium</taxon>
    </lineage>
</organism>
<dbReference type="PANTHER" id="PTHR30363:SF58">
    <property type="entry name" value="REGULATORY PROTEIN, DEOR FAMILY"/>
    <property type="match status" value="1"/>
</dbReference>
<dbReference type="RefSeq" id="WP_274220553.1">
    <property type="nucleotide sequence ID" value="NZ_JAQZCG020000021.1"/>
</dbReference>
<dbReference type="InterPro" id="IPR001034">
    <property type="entry name" value="DeoR_HTH"/>
</dbReference>
<name>A0ABT5SJK3_9MICO</name>
<keyword evidence="1" id="KW-0805">Transcription regulation</keyword>
<proteinExistence type="predicted"/>
<dbReference type="InterPro" id="IPR018356">
    <property type="entry name" value="Tscrpt_reg_HTH_DeoR_CS"/>
</dbReference>